<keyword evidence="5" id="KW-0460">Magnesium</keyword>
<feature type="domain" description="DAGKc" evidence="9">
    <location>
        <begin position="1"/>
        <end position="133"/>
    </location>
</feature>
<dbReference type="PROSITE" id="PS50146">
    <property type="entry name" value="DAGK"/>
    <property type="match status" value="1"/>
</dbReference>
<accession>A0A1H7KMF2</accession>
<dbReference type="PANTHER" id="PTHR12358">
    <property type="entry name" value="SPHINGOSINE KINASE"/>
    <property type="match status" value="1"/>
</dbReference>
<keyword evidence="10" id="KW-0808">Transferase</keyword>
<evidence type="ECO:0000313" key="10">
    <source>
        <dbReference type="EMBL" id="SEK87696.1"/>
    </source>
</evidence>
<dbReference type="GO" id="GO:0008654">
    <property type="term" value="P:phospholipid biosynthetic process"/>
    <property type="evidence" value="ECO:0007669"/>
    <property type="project" value="UniProtKB-KW"/>
</dbReference>
<dbReference type="Proteomes" id="UP000182321">
    <property type="component" value="Unassembled WGS sequence"/>
</dbReference>
<sequence>MSKRLLFIINPRSGKGQIKEHLADILDIMIKAGYQVSVHITQSGGDATRQTIEQSKDFDRIVCSGGDGTLDEVVTGMMQLAPSERKPIGYIPAGSTNDFGNSLGIDKNMLNAAQISVSDKLFPCDIGRFNSDSFVYVAAFGIFTEVSYATSQDLKNLLGHAAYIIEGAKQLRDIPSFRMQVEYDGNVIYDEFIYGMITNSKSVGGFQGIIRGNIGLNDGVFETTLIKMPRNPMELNEILGFMTGIIPDSEMVYSFQTSEIKFTCSEDVPWTLDGEFGGNHKVVNVVDENSALEIAIE</sequence>
<keyword evidence="3" id="KW-0444">Lipid biosynthesis</keyword>
<dbReference type="GO" id="GO:0005524">
    <property type="term" value="F:ATP binding"/>
    <property type="evidence" value="ECO:0007669"/>
    <property type="project" value="InterPro"/>
</dbReference>
<dbReference type="Gene3D" id="3.40.50.10330">
    <property type="entry name" value="Probable inorganic polyphosphate/atp-NAD kinase, domain 1"/>
    <property type="match status" value="1"/>
</dbReference>
<dbReference type="InterPro" id="IPR001206">
    <property type="entry name" value="Diacylglycerol_kinase_cat_dom"/>
</dbReference>
<proteinExistence type="inferred from homology"/>
<dbReference type="Gene3D" id="2.60.200.40">
    <property type="match status" value="1"/>
</dbReference>
<protein>
    <submittedName>
        <fullName evidence="10">Lipid kinase, YegS/Rv2252/BmrU family</fullName>
    </submittedName>
</protein>
<dbReference type="SMART" id="SM00046">
    <property type="entry name" value="DAGKc"/>
    <property type="match status" value="1"/>
</dbReference>
<dbReference type="EMBL" id="FNZX01000013">
    <property type="protein sequence ID" value="SEK87696.1"/>
    <property type="molecule type" value="Genomic_DNA"/>
</dbReference>
<comment type="similarity">
    <text evidence="2">Belongs to the diacylglycerol/lipid kinase family.</text>
</comment>
<evidence type="ECO:0000313" key="11">
    <source>
        <dbReference type="Proteomes" id="UP000182321"/>
    </source>
</evidence>
<dbReference type="InterPro" id="IPR050187">
    <property type="entry name" value="Lipid_Phosphate_FormReg"/>
</dbReference>
<dbReference type="InterPro" id="IPR017438">
    <property type="entry name" value="ATP-NAD_kinase_N"/>
</dbReference>
<evidence type="ECO:0000256" key="2">
    <source>
        <dbReference type="ARBA" id="ARBA00005983"/>
    </source>
</evidence>
<evidence type="ECO:0000256" key="4">
    <source>
        <dbReference type="ARBA" id="ARBA00022723"/>
    </source>
</evidence>
<evidence type="ECO:0000256" key="7">
    <source>
        <dbReference type="ARBA" id="ARBA00023209"/>
    </source>
</evidence>
<dbReference type="RefSeq" id="WP_074791607.1">
    <property type="nucleotide sequence ID" value="NZ_FNZX01000013.1"/>
</dbReference>
<dbReference type="InterPro" id="IPR016064">
    <property type="entry name" value="NAD/diacylglycerol_kinase_sf"/>
</dbReference>
<keyword evidence="11" id="KW-1185">Reference proteome</keyword>
<dbReference type="eggNOG" id="COG1597">
    <property type="taxonomic scope" value="Bacteria"/>
</dbReference>
<dbReference type="InterPro" id="IPR005218">
    <property type="entry name" value="Diacylglycerol/lipid_kinase"/>
</dbReference>
<dbReference type="SUPFAM" id="SSF111331">
    <property type="entry name" value="NAD kinase/diacylglycerol kinase-like"/>
    <property type="match status" value="1"/>
</dbReference>
<comment type="cofactor">
    <cofactor evidence="1">
        <name>Mg(2+)</name>
        <dbReference type="ChEBI" id="CHEBI:18420"/>
    </cofactor>
</comment>
<keyword evidence="6" id="KW-0443">Lipid metabolism</keyword>
<keyword evidence="4" id="KW-0479">Metal-binding</keyword>
<reference evidence="11" key="1">
    <citation type="submission" date="2016-10" db="EMBL/GenBank/DDBJ databases">
        <authorList>
            <person name="Varghese N."/>
            <person name="Submissions S."/>
        </authorList>
    </citation>
    <scope>NUCLEOTIDE SEQUENCE [LARGE SCALE GENOMIC DNA]</scope>
    <source>
        <strain evidence="11">ACV-9</strain>
    </source>
</reference>
<evidence type="ECO:0000259" key="9">
    <source>
        <dbReference type="PROSITE" id="PS50146"/>
    </source>
</evidence>
<keyword evidence="10" id="KW-0418">Kinase</keyword>
<dbReference type="GO" id="GO:0004143">
    <property type="term" value="F:ATP-dependent diacylglycerol kinase activity"/>
    <property type="evidence" value="ECO:0007669"/>
    <property type="project" value="TreeGrafter"/>
</dbReference>
<dbReference type="AlphaFoldDB" id="A0A1H7KMF2"/>
<dbReference type="GO" id="GO:0005886">
    <property type="term" value="C:plasma membrane"/>
    <property type="evidence" value="ECO:0007669"/>
    <property type="project" value="TreeGrafter"/>
</dbReference>
<dbReference type="Pfam" id="PF00781">
    <property type="entry name" value="DAGK_cat"/>
    <property type="match status" value="1"/>
</dbReference>
<dbReference type="PANTHER" id="PTHR12358:SF106">
    <property type="entry name" value="LIPID KINASE YEGS"/>
    <property type="match status" value="1"/>
</dbReference>
<dbReference type="NCBIfam" id="TIGR00147">
    <property type="entry name" value="YegS/Rv2252/BmrU family lipid kinase"/>
    <property type="match status" value="1"/>
</dbReference>
<keyword evidence="8" id="KW-1208">Phospholipid metabolism</keyword>
<evidence type="ECO:0000256" key="8">
    <source>
        <dbReference type="ARBA" id="ARBA00023264"/>
    </source>
</evidence>
<evidence type="ECO:0000256" key="6">
    <source>
        <dbReference type="ARBA" id="ARBA00023098"/>
    </source>
</evidence>
<dbReference type="GO" id="GO:0046872">
    <property type="term" value="F:metal ion binding"/>
    <property type="evidence" value="ECO:0007669"/>
    <property type="project" value="UniProtKB-KW"/>
</dbReference>
<keyword evidence="7" id="KW-0594">Phospholipid biosynthesis</keyword>
<evidence type="ECO:0000256" key="3">
    <source>
        <dbReference type="ARBA" id="ARBA00022516"/>
    </source>
</evidence>
<organism evidence="10 11">
    <name type="scientific">Pseudobutyrivibrio ruminis</name>
    <dbReference type="NCBI Taxonomy" id="46206"/>
    <lineage>
        <taxon>Bacteria</taxon>
        <taxon>Bacillati</taxon>
        <taxon>Bacillota</taxon>
        <taxon>Clostridia</taxon>
        <taxon>Lachnospirales</taxon>
        <taxon>Lachnospiraceae</taxon>
        <taxon>Pseudobutyrivibrio</taxon>
    </lineage>
</organism>
<evidence type="ECO:0000256" key="1">
    <source>
        <dbReference type="ARBA" id="ARBA00001946"/>
    </source>
</evidence>
<name>A0A1H7KMF2_9FIRM</name>
<evidence type="ECO:0000256" key="5">
    <source>
        <dbReference type="ARBA" id="ARBA00022842"/>
    </source>
</evidence>
<gene>
    <name evidence="10" type="ORF">SAMN02910377_02068</name>
</gene>